<feature type="region of interest" description="Disordered" evidence="1">
    <location>
        <begin position="122"/>
        <end position="144"/>
    </location>
</feature>
<dbReference type="HOGENOM" id="CLU_025560_0_0_4"/>
<dbReference type="STRING" id="595537.Varpa_1492"/>
<proteinExistence type="predicted"/>
<feature type="domain" description="GPI inositol-deacylase PGAP1-like alpha/beta" evidence="2">
    <location>
        <begin position="273"/>
        <end position="329"/>
    </location>
</feature>
<dbReference type="InterPro" id="IPR012908">
    <property type="entry name" value="PGAP1-ab_dom-like"/>
</dbReference>
<gene>
    <name evidence="3" type="ordered locus">Varpa_1492</name>
</gene>
<dbReference type="RefSeq" id="WP_013539949.1">
    <property type="nucleotide sequence ID" value="NC_014931.1"/>
</dbReference>
<dbReference type="SUPFAM" id="SSF53474">
    <property type="entry name" value="alpha/beta-Hydrolases"/>
    <property type="match status" value="1"/>
</dbReference>
<protein>
    <recommendedName>
        <fullName evidence="2">GPI inositol-deacylase PGAP1-like alpha/beta domain-containing protein</fullName>
    </recommendedName>
</protein>
<evidence type="ECO:0000313" key="4">
    <source>
        <dbReference type="Proteomes" id="UP000008917"/>
    </source>
</evidence>
<reference evidence="3 4" key="2">
    <citation type="journal article" date="2013" name="Genome Announc.">
        <title>Genome of the Root-Associated Plant Growth-Promoting Bacterium Variovorax paradoxus Strain EPS.</title>
        <authorList>
            <person name="Han J.I."/>
            <person name="Spain J.C."/>
            <person name="Leadbetter J.R."/>
            <person name="Ovchinnikova G."/>
            <person name="Goodwin L.A."/>
            <person name="Han C.S."/>
            <person name="Woyke T."/>
            <person name="Davenport K.W."/>
            <person name="Orwin P.M."/>
        </authorList>
    </citation>
    <scope>NUCLEOTIDE SEQUENCE [LARGE SCALE GENOMIC DNA]</scope>
    <source>
        <strain evidence="3 4">EPS</strain>
    </source>
</reference>
<dbReference type="KEGG" id="vpe:Varpa_1492"/>
<dbReference type="GO" id="GO:0016788">
    <property type="term" value="F:hydrolase activity, acting on ester bonds"/>
    <property type="evidence" value="ECO:0007669"/>
    <property type="project" value="InterPro"/>
</dbReference>
<evidence type="ECO:0000313" key="3">
    <source>
        <dbReference type="EMBL" id="ADU35706.1"/>
    </source>
</evidence>
<dbReference type="EMBL" id="CP002417">
    <property type="protein sequence ID" value="ADU35706.1"/>
    <property type="molecule type" value="Genomic_DNA"/>
</dbReference>
<sequence length="515" mass="56496">MAVQGEDEDAWLDFSLGIGGFADVAVVTTPVTDKRKVHVRVPPGKLIPIVFLPGIMGSNLRLSKARQALIKRKDNRSWWPDNKGDALSRRNASAADRQMRLDPDEVEVDRYKVTDSVTDADADRFDATGNETVSSDQRHDNVPDDLGNISKLLVRDPKADPDHPLASNRQSFTAAQKARARGWSEVMFSSYGDVIKRLEQQLNDMLQGQGGEVKVSPIWSDKNNPEALVGREPSSFGGQSGAPLTEDDLKRIGDCWYPVHAFGYNWLKSNGEEADSLAKKIKKLVDTYNENGFNCPGVILVTHSMGGLLARALIHPDYGKIKSKVLGVVHGVMPTTGAAAAYKRIRAGFEGGKGFWDVPGNITQKVLGETGEKVTAVLANAQGGLELLPATAYGTQWLHVQDQEGKTLVKLPQAAAVDEIYTLGTQKWWRLINPDWIDPAEQIKMPPKKGGKTKEQIGPKATMERIKEAMKFADAIQDTFHDCTYAHYGRDLSQRLGTRWSGASSTAMPLPQATL</sequence>
<dbReference type="Pfam" id="PF07819">
    <property type="entry name" value="PGAP1"/>
    <property type="match status" value="1"/>
</dbReference>
<dbReference type="eggNOG" id="COG1075">
    <property type="taxonomic scope" value="Bacteria"/>
</dbReference>
<evidence type="ECO:0000256" key="1">
    <source>
        <dbReference type="SAM" id="MobiDB-lite"/>
    </source>
</evidence>
<name>E6V2I5_VARPE</name>
<organism evidence="3 4">
    <name type="scientific">Variovorax paradoxus (strain EPS)</name>
    <dbReference type="NCBI Taxonomy" id="595537"/>
    <lineage>
        <taxon>Bacteria</taxon>
        <taxon>Pseudomonadati</taxon>
        <taxon>Pseudomonadota</taxon>
        <taxon>Betaproteobacteria</taxon>
        <taxon>Burkholderiales</taxon>
        <taxon>Comamonadaceae</taxon>
        <taxon>Variovorax</taxon>
    </lineage>
</organism>
<evidence type="ECO:0000259" key="2">
    <source>
        <dbReference type="Pfam" id="PF07819"/>
    </source>
</evidence>
<dbReference type="AlphaFoldDB" id="E6V2I5"/>
<dbReference type="Gene3D" id="3.40.50.1820">
    <property type="entry name" value="alpha/beta hydrolase"/>
    <property type="match status" value="1"/>
</dbReference>
<dbReference type="InterPro" id="IPR029058">
    <property type="entry name" value="AB_hydrolase_fold"/>
</dbReference>
<reference evidence="4" key="1">
    <citation type="submission" date="2010-12" db="EMBL/GenBank/DDBJ databases">
        <title>Complete sequence of Variovorax paradoxus EPS.</title>
        <authorList>
            <consortium name="US DOE Joint Genome Institute"/>
            <person name="Lucas S."/>
            <person name="Copeland A."/>
            <person name="Lapidus A."/>
            <person name="Cheng J.-F."/>
            <person name="Goodwin L."/>
            <person name="Pitluck S."/>
            <person name="Teshima H."/>
            <person name="Detter J.C."/>
            <person name="Han C."/>
            <person name="Tapia R."/>
            <person name="Land M."/>
            <person name="Hauser L."/>
            <person name="Kyrpides N."/>
            <person name="Ivanova N."/>
            <person name="Ovchinnikova G."/>
            <person name="Orwin P."/>
            <person name="Han J.-I.G."/>
            <person name="Woyke T."/>
        </authorList>
    </citation>
    <scope>NUCLEOTIDE SEQUENCE [LARGE SCALE GENOMIC DNA]</scope>
    <source>
        <strain evidence="4">EPS</strain>
    </source>
</reference>
<dbReference type="PANTHER" id="PTHR11440">
    <property type="entry name" value="LECITHIN-CHOLESTEROL ACYLTRANSFERASE-RELATED"/>
    <property type="match status" value="1"/>
</dbReference>
<accession>E6V2I5</accession>
<feature type="region of interest" description="Disordered" evidence="1">
    <location>
        <begin position="80"/>
        <end position="103"/>
    </location>
</feature>
<dbReference type="Proteomes" id="UP000008917">
    <property type="component" value="Chromosome"/>
</dbReference>